<evidence type="ECO:0000313" key="1">
    <source>
        <dbReference type="EMBL" id="EDY20753.1"/>
    </source>
</evidence>
<evidence type="ECO:0000313" key="2">
    <source>
        <dbReference type="Proteomes" id="UP000005824"/>
    </source>
</evidence>
<name>B4CZ62_9BACT</name>
<comment type="caution">
    <text evidence="1">The sequence shown here is derived from an EMBL/GenBank/DDBJ whole genome shotgun (WGS) entry which is preliminary data.</text>
</comment>
<reference evidence="1 2" key="1">
    <citation type="journal article" date="2011" name="J. Bacteriol.">
        <title>Genome sequence of Chthoniobacter flavus Ellin428, an aerobic heterotrophic soil bacterium.</title>
        <authorList>
            <person name="Kant R."/>
            <person name="van Passel M.W."/>
            <person name="Palva A."/>
            <person name="Lucas S."/>
            <person name="Lapidus A."/>
            <person name="Glavina Del Rio T."/>
            <person name="Dalin E."/>
            <person name="Tice H."/>
            <person name="Bruce D."/>
            <person name="Goodwin L."/>
            <person name="Pitluck S."/>
            <person name="Larimer F.W."/>
            <person name="Land M.L."/>
            <person name="Hauser L."/>
            <person name="Sangwan P."/>
            <person name="de Vos W.M."/>
            <person name="Janssen P.H."/>
            <person name="Smidt H."/>
        </authorList>
    </citation>
    <scope>NUCLEOTIDE SEQUENCE [LARGE SCALE GENOMIC DNA]</scope>
    <source>
        <strain evidence="1 2">Ellin428</strain>
    </source>
</reference>
<gene>
    <name evidence="1" type="ORF">CfE428DRAFT_1950</name>
</gene>
<organism evidence="1 2">
    <name type="scientific">Chthoniobacter flavus Ellin428</name>
    <dbReference type="NCBI Taxonomy" id="497964"/>
    <lineage>
        <taxon>Bacteria</taxon>
        <taxon>Pseudomonadati</taxon>
        <taxon>Verrucomicrobiota</taxon>
        <taxon>Spartobacteria</taxon>
        <taxon>Chthoniobacterales</taxon>
        <taxon>Chthoniobacteraceae</taxon>
        <taxon>Chthoniobacter</taxon>
    </lineage>
</organism>
<accession>B4CZ62</accession>
<dbReference type="InParanoid" id="B4CZ62"/>
<dbReference type="AlphaFoldDB" id="B4CZ62"/>
<proteinExistence type="predicted"/>
<keyword evidence="2" id="KW-1185">Reference proteome</keyword>
<sequence length="146" mass="16154">MPAQMGGRGFDFNVGIDVERVGFVMHAASGGGDMIRAMFRFGFDEEGFEPLTLCHALTDLVFEHSDVLLAVTMARGDFAGSFFKLAMHGFQLNLQGSGLRFQSMDLLLRLFLGFLGFVDSPMREFQRLQQCIALRDQILGHVLGDG</sequence>
<dbReference type="STRING" id="497964.CfE428DRAFT_1950"/>
<protein>
    <submittedName>
        <fullName evidence="1">Uncharacterized protein</fullName>
    </submittedName>
</protein>
<dbReference type="Proteomes" id="UP000005824">
    <property type="component" value="Unassembled WGS sequence"/>
</dbReference>
<dbReference type="EMBL" id="ABVL01000004">
    <property type="protein sequence ID" value="EDY20753.1"/>
    <property type="molecule type" value="Genomic_DNA"/>
</dbReference>